<keyword evidence="3" id="KW-1185">Reference proteome</keyword>
<protein>
    <submittedName>
        <fullName evidence="2">Uncharacterized protein</fullName>
    </submittedName>
</protein>
<proteinExistence type="predicted"/>
<accession>A0A430KVW8</accession>
<feature type="transmembrane region" description="Helical" evidence="1">
    <location>
        <begin position="77"/>
        <end position="94"/>
    </location>
</feature>
<feature type="transmembrane region" description="Helical" evidence="1">
    <location>
        <begin position="7"/>
        <end position="27"/>
    </location>
</feature>
<keyword evidence="1" id="KW-1133">Transmembrane helix</keyword>
<name>A0A430KVW8_9GAMM</name>
<gene>
    <name evidence="2" type="ORF">EH243_01265</name>
</gene>
<organism evidence="2 3">
    <name type="scientific">Amphritea opalescens</name>
    <dbReference type="NCBI Taxonomy" id="2490544"/>
    <lineage>
        <taxon>Bacteria</taxon>
        <taxon>Pseudomonadati</taxon>
        <taxon>Pseudomonadota</taxon>
        <taxon>Gammaproteobacteria</taxon>
        <taxon>Oceanospirillales</taxon>
        <taxon>Oceanospirillaceae</taxon>
        <taxon>Amphritea</taxon>
    </lineage>
</organism>
<keyword evidence="1" id="KW-0812">Transmembrane</keyword>
<feature type="transmembrane region" description="Helical" evidence="1">
    <location>
        <begin position="100"/>
        <end position="118"/>
    </location>
</feature>
<sequence length="172" mass="19426">MLSTLAKILLTSTSIAPVGFTYAWVAWFDGEKIFAGLAVAASLFLVLVCIWMLRYAKKNLERFNFSVATVEAADRENMGFLLLYLLPLFTASFTALNWTVWVPTLLIFAVITSTGYSYHFNPLLGIMKWHFYKVGTPEGVTYVLITKKELRHASQPLTVAQLTEYIVIDVEE</sequence>
<dbReference type="OrthoDB" id="6998690at2"/>
<evidence type="ECO:0000256" key="1">
    <source>
        <dbReference type="SAM" id="Phobius"/>
    </source>
</evidence>
<dbReference type="Proteomes" id="UP000283087">
    <property type="component" value="Unassembled WGS sequence"/>
</dbReference>
<dbReference type="AlphaFoldDB" id="A0A430KVW8"/>
<dbReference type="RefSeq" id="WP_126156817.1">
    <property type="nucleotide sequence ID" value="NZ_RQXW01000001.1"/>
</dbReference>
<evidence type="ECO:0000313" key="3">
    <source>
        <dbReference type="Proteomes" id="UP000283087"/>
    </source>
</evidence>
<evidence type="ECO:0000313" key="2">
    <source>
        <dbReference type="EMBL" id="RTE67606.1"/>
    </source>
</evidence>
<dbReference type="EMBL" id="RQXW01000001">
    <property type="protein sequence ID" value="RTE67606.1"/>
    <property type="molecule type" value="Genomic_DNA"/>
</dbReference>
<keyword evidence="1" id="KW-0472">Membrane</keyword>
<feature type="transmembrane region" description="Helical" evidence="1">
    <location>
        <begin position="33"/>
        <end position="56"/>
    </location>
</feature>
<reference evidence="2 3" key="1">
    <citation type="submission" date="2018-11" db="EMBL/GenBank/DDBJ databases">
        <title>The draft genome sequence of Amphritea opalescens ANRC-JH13T.</title>
        <authorList>
            <person name="Fang Z."/>
            <person name="Zhang Y."/>
            <person name="Han X."/>
        </authorList>
    </citation>
    <scope>NUCLEOTIDE SEQUENCE [LARGE SCALE GENOMIC DNA]</scope>
    <source>
        <strain evidence="2 3">ANRC-JH13</strain>
    </source>
</reference>
<comment type="caution">
    <text evidence="2">The sequence shown here is derived from an EMBL/GenBank/DDBJ whole genome shotgun (WGS) entry which is preliminary data.</text>
</comment>